<dbReference type="InterPro" id="IPR028098">
    <property type="entry name" value="Glyco_trans_4-like_N"/>
</dbReference>
<dbReference type="CDD" id="cd03811">
    <property type="entry name" value="GT4_GT28_WabH-like"/>
    <property type="match status" value="1"/>
</dbReference>
<comment type="caution">
    <text evidence="3">The sequence shown here is derived from an EMBL/GenBank/DDBJ whole genome shotgun (WGS) entry which is preliminary data.</text>
</comment>
<evidence type="ECO:0000313" key="3">
    <source>
        <dbReference type="EMBL" id="MBM7618268.1"/>
    </source>
</evidence>
<organism evidence="3 4">
    <name type="scientific">Sutcliffiella tianshenii</name>
    <dbReference type="NCBI Taxonomy" id="1463404"/>
    <lineage>
        <taxon>Bacteria</taxon>
        <taxon>Bacillati</taxon>
        <taxon>Bacillota</taxon>
        <taxon>Bacilli</taxon>
        <taxon>Bacillales</taxon>
        <taxon>Bacillaceae</taxon>
        <taxon>Sutcliffiella</taxon>
    </lineage>
</organism>
<dbReference type="EMBL" id="JAFBED010000001">
    <property type="protein sequence ID" value="MBM7618268.1"/>
    <property type="molecule type" value="Genomic_DNA"/>
</dbReference>
<dbReference type="Gene3D" id="3.40.50.2000">
    <property type="entry name" value="Glycogen Phosphorylase B"/>
    <property type="match status" value="2"/>
</dbReference>
<reference evidence="3 4" key="1">
    <citation type="submission" date="2021-01" db="EMBL/GenBank/DDBJ databases">
        <title>Genomic Encyclopedia of Type Strains, Phase IV (KMG-IV): sequencing the most valuable type-strain genomes for metagenomic binning, comparative biology and taxonomic classification.</title>
        <authorList>
            <person name="Goeker M."/>
        </authorList>
    </citation>
    <scope>NUCLEOTIDE SEQUENCE [LARGE SCALE GENOMIC DNA]</scope>
    <source>
        <strain evidence="3 4">DSM 25879</strain>
    </source>
</reference>
<keyword evidence="4" id="KW-1185">Reference proteome</keyword>
<dbReference type="Pfam" id="PF13439">
    <property type="entry name" value="Glyco_transf_4"/>
    <property type="match status" value="1"/>
</dbReference>
<name>A0ABS2NV12_9BACI</name>
<dbReference type="Pfam" id="PF00534">
    <property type="entry name" value="Glycos_transf_1"/>
    <property type="match status" value="1"/>
</dbReference>
<protein>
    <submittedName>
        <fullName evidence="3">Glycosyltransferase involved in cell wall biosynthesis</fullName>
    </submittedName>
</protein>
<evidence type="ECO:0000259" key="1">
    <source>
        <dbReference type="Pfam" id="PF00534"/>
    </source>
</evidence>
<proteinExistence type="predicted"/>
<sequence>MKRLLFITDVMSNGGVEKVITNTLKGIDKSKYKITLYVMYKTKAQNIKSIPDHVEIKYLFKKSVRGSYQRIWFYLLMFAPPTLMRKFIIGNEKYDIVVTTKEIFSHPIRNYKSKKILWFHGGFDHLKKEKKTIINNIKHWYKYNTFKRFDNILLLTKNSKRLFCQHYNLKEKCNVLYNPINDREIINLSNEKVHDYNFSSNVTIICSSRLSKEKGLERLLSCCNSLLKEGYKFKLVLLGDGSEKKKLKTIILNSPLLLKNVSMLGYKENPYKYIRNSNIYVSPSHSEGFSLSIAEAIILGVPVISTNCNGPAEILDNGTYGLLVDNSDIGIYKGLKEVLSKPRLLEELKRKSIDRKKFFSFYENIKKFEDIINS</sequence>
<dbReference type="InterPro" id="IPR001296">
    <property type="entry name" value="Glyco_trans_1"/>
</dbReference>
<dbReference type="PANTHER" id="PTHR12526">
    <property type="entry name" value="GLYCOSYLTRANSFERASE"/>
    <property type="match status" value="1"/>
</dbReference>
<dbReference type="PANTHER" id="PTHR12526:SF630">
    <property type="entry name" value="GLYCOSYLTRANSFERASE"/>
    <property type="match status" value="1"/>
</dbReference>
<gene>
    <name evidence="3" type="ORF">JOC95_000110</name>
</gene>
<feature type="domain" description="Glycosyl transferase family 1" evidence="1">
    <location>
        <begin position="202"/>
        <end position="352"/>
    </location>
</feature>
<feature type="domain" description="Glycosyltransferase subfamily 4-like N-terminal" evidence="2">
    <location>
        <begin position="14"/>
        <end position="182"/>
    </location>
</feature>
<evidence type="ECO:0000313" key="4">
    <source>
        <dbReference type="Proteomes" id="UP000737402"/>
    </source>
</evidence>
<dbReference type="Proteomes" id="UP000737402">
    <property type="component" value="Unassembled WGS sequence"/>
</dbReference>
<dbReference type="SUPFAM" id="SSF53756">
    <property type="entry name" value="UDP-Glycosyltransferase/glycogen phosphorylase"/>
    <property type="match status" value="1"/>
</dbReference>
<accession>A0ABS2NV12</accession>
<evidence type="ECO:0000259" key="2">
    <source>
        <dbReference type="Pfam" id="PF13439"/>
    </source>
</evidence>